<dbReference type="Pfam" id="PF00172">
    <property type="entry name" value="Zn_clus"/>
    <property type="match status" value="1"/>
</dbReference>
<dbReference type="PROSITE" id="PS00463">
    <property type="entry name" value="ZN2_CY6_FUNGAL_1"/>
    <property type="match status" value="1"/>
</dbReference>
<protein>
    <recommendedName>
        <fullName evidence="2">Zn(2)-C6 fungal-type domain-containing protein</fullName>
    </recommendedName>
</protein>
<sequence length="454" mass="51442">MSCPKQQNAEFQVLSFKSEPKAREYRKRAFHRKTNLGCVTCKSKKVKCDEVKPTCLRCQRNGRQCLYERVAGQQSRAAESAGTLSSLSSTTILPYSTSDTRNGTPSMHLMRHFEQFWPEIVHIPRSHDMISFFKTDQLVRHTILALAASHLRHMSPDSIQHRVAEHYQQSLALEHYSTALATPHNTMGQDRLCAVIISATFLNMLAFTLPSCQTDAGMFSSWVFNPDANLLGWLALQAGLRPLLHSMANSLGDLQNFLAQVFLGSGYEQSAISRLDECLKSAPMLWLEVFELVDTDPCNSNCELSVNSSTADIIKLPVAMLAFLRVQEPVQANITKSCLFLSKVHPEFRNLLLERNEKALWIFGYWLGLMCRYGSAWWCAKRVRRDYEAIGMWLGSLHLDQCPGIEGLRWKEMMQQYELADRGEPAKSIAVETVPIDNRAADQHTYPLVIHTRA</sequence>
<dbReference type="SMART" id="SM00066">
    <property type="entry name" value="GAL4"/>
    <property type="match status" value="1"/>
</dbReference>
<dbReference type="InterPro" id="IPR053157">
    <property type="entry name" value="Sterol_Uptake_Regulator"/>
</dbReference>
<dbReference type="GO" id="GO:0008270">
    <property type="term" value="F:zinc ion binding"/>
    <property type="evidence" value="ECO:0007669"/>
    <property type="project" value="InterPro"/>
</dbReference>
<evidence type="ECO:0000259" key="2">
    <source>
        <dbReference type="PROSITE" id="PS50048"/>
    </source>
</evidence>
<accession>A0A9P4QXT9</accession>
<dbReference type="Pfam" id="PF11951">
    <property type="entry name" value="Fungal_trans_2"/>
    <property type="match status" value="1"/>
</dbReference>
<dbReference type="PANTHER" id="PTHR47784:SF9">
    <property type="entry name" value="ZN(II)2CYS6 TRANSCRIPTION FACTOR (EUROFUNG)"/>
    <property type="match status" value="1"/>
</dbReference>
<dbReference type="GO" id="GO:0001228">
    <property type="term" value="F:DNA-binding transcription activator activity, RNA polymerase II-specific"/>
    <property type="evidence" value="ECO:0007669"/>
    <property type="project" value="TreeGrafter"/>
</dbReference>
<dbReference type="CDD" id="cd00067">
    <property type="entry name" value="GAL4"/>
    <property type="match status" value="1"/>
</dbReference>
<dbReference type="InterPro" id="IPR021858">
    <property type="entry name" value="Fun_TF"/>
</dbReference>
<gene>
    <name evidence="3" type="ORF">EJ04DRAFT_577761</name>
</gene>
<evidence type="ECO:0000313" key="3">
    <source>
        <dbReference type="EMBL" id="KAF2733223.1"/>
    </source>
</evidence>
<proteinExistence type="predicted"/>
<dbReference type="InterPro" id="IPR036864">
    <property type="entry name" value="Zn2-C6_fun-type_DNA-bd_sf"/>
</dbReference>
<dbReference type="PANTHER" id="PTHR47784">
    <property type="entry name" value="STEROL UPTAKE CONTROL PROTEIN 2"/>
    <property type="match status" value="1"/>
</dbReference>
<dbReference type="AlphaFoldDB" id="A0A9P4QXT9"/>
<reference evidence="3" key="1">
    <citation type="journal article" date="2020" name="Stud. Mycol.">
        <title>101 Dothideomycetes genomes: a test case for predicting lifestyles and emergence of pathogens.</title>
        <authorList>
            <person name="Haridas S."/>
            <person name="Albert R."/>
            <person name="Binder M."/>
            <person name="Bloem J."/>
            <person name="Labutti K."/>
            <person name="Salamov A."/>
            <person name="Andreopoulos B."/>
            <person name="Baker S."/>
            <person name="Barry K."/>
            <person name="Bills G."/>
            <person name="Bluhm B."/>
            <person name="Cannon C."/>
            <person name="Castanera R."/>
            <person name="Culley D."/>
            <person name="Daum C."/>
            <person name="Ezra D."/>
            <person name="Gonzalez J."/>
            <person name="Henrissat B."/>
            <person name="Kuo A."/>
            <person name="Liang C."/>
            <person name="Lipzen A."/>
            <person name="Lutzoni F."/>
            <person name="Magnuson J."/>
            <person name="Mondo S."/>
            <person name="Nolan M."/>
            <person name="Ohm R."/>
            <person name="Pangilinan J."/>
            <person name="Park H.-J."/>
            <person name="Ramirez L."/>
            <person name="Alfaro M."/>
            <person name="Sun H."/>
            <person name="Tritt A."/>
            <person name="Yoshinaga Y."/>
            <person name="Zwiers L.-H."/>
            <person name="Turgeon B."/>
            <person name="Goodwin S."/>
            <person name="Spatafora J."/>
            <person name="Crous P."/>
            <person name="Grigoriev I."/>
        </authorList>
    </citation>
    <scope>NUCLEOTIDE SEQUENCE</scope>
    <source>
        <strain evidence="3">CBS 125425</strain>
    </source>
</reference>
<dbReference type="EMBL" id="ML996164">
    <property type="protein sequence ID" value="KAF2733223.1"/>
    <property type="molecule type" value="Genomic_DNA"/>
</dbReference>
<keyword evidence="1" id="KW-0539">Nucleus</keyword>
<evidence type="ECO:0000256" key="1">
    <source>
        <dbReference type="ARBA" id="ARBA00023242"/>
    </source>
</evidence>
<comment type="caution">
    <text evidence="3">The sequence shown here is derived from an EMBL/GenBank/DDBJ whole genome shotgun (WGS) entry which is preliminary data.</text>
</comment>
<name>A0A9P4QXT9_9PLEO</name>
<dbReference type="PROSITE" id="PS50048">
    <property type="entry name" value="ZN2_CY6_FUNGAL_2"/>
    <property type="match status" value="1"/>
</dbReference>
<dbReference type="Gene3D" id="4.10.240.10">
    <property type="entry name" value="Zn(2)-C6 fungal-type DNA-binding domain"/>
    <property type="match status" value="1"/>
</dbReference>
<dbReference type="Proteomes" id="UP000799444">
    <property type="component" value="Unassembled WGS sequence"/>
</dbReference>
<dbReference type="SUPFAM" id="SSF57701">
    <property type="entry name" value="Zn2/Cys6 DNA-binding domain"/>
    <property type="match status" value="1"/>
</dbReference>
<dbReference type="OrthoDB" id="416217at2759"/>
<keyword evidence="4" id="KW-1185">Reference proteome</keyword>
<evidence type="ECO:0000313" key="4">
    <source>
        <dbReference type="Proteomes" id="UP000799444"/>
    </source>
</evidence>
<dbReference type="InterPro" id="IPR001138">
    <property type="entry name" value="Zn2Cys6_DnaBD"/>
</dbReference>
<organism evidence="3 4">
    <name type="scientific">Polyplosphaeria fusca</name>
    <dbReference type="NCBI Taxonomy" id="682080"/>
    <lineage>
        <taxon>Eukaryota</taxon>
        <taxon>Fungi</taxon>
        <taxon>Dikarya</taxon>
        <taxon>Ascomycota</taxon>
        <taxon>Pezizomycotina</taxon>
        <taxon>Dothideomycetes</taxon>
        <taxon>Pleosporomycetidae</taxon>
        <taxon>Pleosporales</taxon>
        <taxon>Tetraplosphaeriaceae</taxon>
        <taxon>Polyplosphaeria</taxon>
    </lineage>
</organism>
<feature type="domain" description="Zn(2)-C6 fungal-type" evidence="2">
    <location>
        <begin position="37"/>
        <end position="67"/>
    </location>
</feature>